<evidence type="ECO:0000256" key="3">
    <source>
        <dbReference type="ARBA" id="ARBA00022989"/>
    </source>
</evidence>
<dbReference type="InterPro" id="IPR029058">
    <property type="entry name" value="AB_hydrolase_fold"/>
</dbReference>
<reference evidence="7" key="2">
    <citation type="submission" date="2025-09" db="UniProtKB">
        <authorList>
            <consortium name="Ensembl"/>
        </authorList>
    </citation>
    <scope>IDENTIFICATION</scope>
</reference>
<evidence type="ECO:0000256" key="1">
    <source>
        <dbReference type="ARBA" id="ARBA00007387"/>
    </source>
</evidence>
<evidence type="ECO:0000313" key="8">
    <source>
        <dbReference type="Proteomes" id="UP000694421"/>
    </source>
</evidence>
<dbReference type="GO" id="GO:0046822">
    <property type="term" value="P:regulation of nucleocytoplasmic transport"/>
    <property type="evidence" value="ECO:0007669"/>
    <property type="project" value="Ensembl"/>
</dbReference>
<name>A0A8D0DZE0_SALMN</name>
<dbReference type="GeneTree" id="ENSGT00390000000715"/>
<organism evidence="7 8">
    <name type="scientific">Salvator merianae</name>
    <name type="common">Argentine black and white tegu</name>
    <name type="synonym">Tupinambis merianae</name>
    <dbReference type="NCBI Taxonomy" id="96440"/>
    <lineage>
        <taxon>Eukaryota</taxon>
        <taxon>Metazoa</taxon>
        <taxon>Chordata</taxon>
        <taxon>Craniata</taxon>
        <taxon>Vertebrata</taxon>
        <taxon>Euteleostomi</taxon>
        <taxon>Lepidosauria</taxon>
        <taxon>Squamata</taxon>
        <taxon>Bifurcata</taxon>
        <taxon>Unidentata</taxon>
        <taxon>Episquamata</taxon>
        <taxon>Laterata</taxon>
        <taxon>Teiioidea</taxon>
        <taxon>Teiidae</taxon>
        <taxon>Salvator</taxon>
    </lineage>
</organism>
<dbReference type="GO" id="GO:0045668">
    <property type="term" value="P:negative regulation of osteoblast differentiation"/>
    <property type="evidence" value="ECO:0007669"/>
    <property type="project" value="Ensembl"/>
</dbReference>
<dbReference type="InterPro" id="IPR008547">
    <property type="entry name" value="DUF829_TMEM53"/>
</dbReference>
<keyword evidence="2" id="KW-0812">Transmembrane</keyword>
<dbReference type="PANTHER" id="PTHR12265">
    <property type="entry name" value="TRANSMEMBRANE PROTEIN 53"/>
    <property type="match status" value="1"/>
</dbReference>
<accession>A0A8D0DZE0</accession>
<keyword evidence="5" id="KW-0539">Nucleus</keyword>
<dbReference type="Proteomes" id="UP000694421">
    <property type="component" value="Unplaced"/>
</dbReference>
<sequence>METRMKELGCVVEFPSSSLEEGTGAEKGNEYSLPVVILLGWAGCKDRHLKKYSTIYLQKTETNPQSCAYAGVEACLSQWTCFQGCVVIRYTAPWRLVFFSESLGLRSMQNLAKKLLELLFDYRLETKPLLFHVFSNGGVMLYRYVVELLHADQQFQHLRVVGTVFDSAPGRKNLRGALRALSIVLKPYGALVKYSLLLTFVTLVVTLRMLLYPVTRFLYESHYDVMLKQPSRWPELYLYSRADAVILASDVEKMVEVRQQQQVLAKAVDFMDSDHVSHLRSYPTSYVTHCISFMYACIRSA</sequence>
<proteinExistence type="inferred from homology"/>
<evidence type="ECO:0000256" key="4">
    <source>
        <dbReference type="ARBA" id="ARBA00023136"/>
    </source>
</evidence>
<comment type="subcellular location">
    <subcellularLocation>
        <location evidence="6">Nucleus outer membrane</location>
        <topology evidence="6">Single-pass membrane protein</topology>
    </subcellularLocation>
</comment>
<evidence type="ECO:0000256" key="2">
    <source>
        <dbReference type="ARBA" id="ARBA00022692"/>
    </source>
</evidence>
<dbReference type="PANTHER" id="PTHR12265:SF30">
    <property type="entry name" value="TRANSMEMBRANE PROTEIN 53"/>
    <property type="match status" value="1"/>
</dbReference>
<reference evidence="7" key="1">
    <citation type="submission" date="2025-08" db="UniProtKB">
        <authorList>
            <consortium name="Ensembl"/>
        </authorList>
    </citation>
    <scope>IDENTIFICATION</scope>
</reference>
<evidence type="ECO:0000256" key="5">
    <source>
        <dbReference type="ARBA" id="ARBA00023242"/>
    </source>
</evidence>
<dbReference type="GO" id="GO:0030514">
    <property type="term" value="P:negative regulation of BMP signaling pathway"/>
    <property type="evidence" value="ECO:0007669"/>
    <property type="project" value="Ensembl"/>
</dbReference>
<evidence type="ECO:0000256" key="6">
    <source>
        <dbReference type="ARBA" id="ARBA00034303"/>
    </source>
</evidence>
<dbReference type="GO" id="GO:0030279">
    <property type="term" value="P:negative regulation of ossification"/>
    <property type="evidence" value="ECO:0007669"/>
    <property type="project" value="Ensembl"/>
</dbReference>
<evidence type="ECO:0000313" key="7">
    <source>
        <dbReference type="Ensembl" id="ENSSMRP00000023708.1"/>
    </source>
</evidence>
<dbReference type="SUPFAM" id="SSF53474">
    <property type="entry name" value="alpha/beta-Hydrolases"/>
    <property type="match status" value="1"/>
</dbReference>
<dbReference type="OMA" id="VECLFWR"/>
<protein>
    <submittedName>
        <fullName evidence="7">Transmembrane protein 53</fullName>
    </submittedName>
</protein>
<dbReference type="Pfam" id="PF05705">
    <property type="entry name" value="DUF829"/>
    <property type="match status" value="2"/>
</dbReference>
<keyword evidence="4" id="KW-0472">Membrane</keyword>
<dbReference type="AlphaFoldDB" id="A0A8D0DZE0"/>
<dbReference type="Ensembl" id="ENSSMRT00000027769.1">
    <property type="protein sequence ID" value="ENSSMRP00000023708.1"/>
    <property type="gene ID" value="ENSSMRG00000018391.1"/>
</dbReference>
<dbReference type="GO" id="GO:0005640">
    <property type="term" value="C:nuclear outer membrane"/>
    <property type="evidence" value="ECO:0007669"/>
    <property type="project" value="UniProtKB-SubCell"/>
</dbReference>
<keyword evidence="8" id="KW-1185">Reference proteome</keyword>
<keyword evidence="3" id="KW-1133">Transmembrane helix</keyword>
<comment type="similarity">
    <text evidence="1">Belongs to the TMEM53 family.</text>
</comment>